<sequence length="205" mass="21682">MQTGLTALALVCTLTPSPKPSSTQLLADQLLEELAAWGVQGDSIRTVDLDIRAGVTADEGDGDQWPGVRTRIIDADILVVAAPIWMGHLSSEGQRVLERLDAELGVYDDEGRAILAGKVAVTAIVGNEDGAHHATAELYQGLNDVGFTIPSQGGTYWVGEAMQSVDFRDLDEVPEAVASTTALVAANAAHLASVLREHPYKPSRA</sequence>
<dbReference type="SUPFAM" id="SSF52218">
    <property type="entry name" value="Flavoproteins"/>
    <property type="match status" value="1"/>
</dbReference>
<evidence type="ECO:0000259" key="1">
    <source>
        <dbReference type="Pfam" id="PF03358"/>
    </source>
</evidence>
<dbReference type="Pfam" id="PF03358">
    <property type="entry name" value="FMN_red"/>
    <property type="match status" value="1"/>
</dbReference>
<dbReference type="Gene3D" id="3.40.50.360">
    <property type="match status" value="1"/>
</dbReference>
<dbReference type="InterPro" id="IPR029039">
    <property type="entry name" value="Flavoprotein-like_sf"/>
</dbReference>
<accession>A0ABT9BIF8</accession>
<evidence type="ECO:0000313" key="2">
    <source>
        <dbReference type="EMBL" id="MDO7880813.1"/>
    </source>
</evidence>
<reference evidence="2 3" key="1">
    <citation type="submission" date="2023-07" db="EMBL/GenBank/DDBJ databases">
        <title>Protaetiibacter sp. nov WY-16 isolated from soil.</title>
        <authorList>
            <person name="Liu B."/>
            <person name="Wan Y."/>
        </authorList>
    </citation>
    <scope>NUCLEOTIDE SEQUENCE [LARGE SCALE GENOMIC DNA]</scope>
    <source>
        <strain evidence="2 3">WY-16</strain>
    </source>
</reference>
<dbReference type="EMBL" id="JAUQUB010000001">
    <property type="protein sequence ID" value="MDO7880813.1"/>
    <property type="molecule type" value="Genomic_DNA"/>
</dbReference>
<dbReference type="RefSeq" id="WP_305001242.1">
    <property type="nucleotide sequence ID" value="NZ_JAUQUB010000001.1"/>
</dbReference>
<comment type="caution">
    <text evidence="2">The sequence shown here is derived from an EMBL/GenBank/DDBJ whole genome shotgun (WGS) entry which is preliminary data.</text>
</comment>
<dbReference type="InterPro" id="IPR005025">
    <property type="entry name" value="FMN_Rdtase-like_dom"/>
</dbReference>
<gene>
    <name evidence="2" type="ORF">Q5716_01075</name>
</gene>
<feature type="domain" description="NADPH-dependent FMN reductase-like" evidence="1">
    <location>
        <begin position="17"/>
        <end position="159"/>
    </location>
</feature>
<proteinExistence type="predicted"/>
<protein>
    <submittedName>
        <fullName evidence="2">NAD(P)H-dependent oxidoreductase</fullName>
    </submittedName>
</protein>
<evidence type="ECO:0000313" key="3">
    <source>
        <dbReference type="Proteomes" id="UP001241072"/>
    </source>
</evidence>
<organism evidence="2 3">
    <name type="scientific">Antiquaquibacter soli</name>
    <dbReference type="NCBI Taxonomy" id="3064523"/>
    <lineage>
        <taxon>Bacteria</taxon>
        <taxon>Bacillati</taxon>
        <taxon>Actinomycetota</taxon>
        <taxon>Actinomycetes</taxon>
        <taxon>Micrococcales</taxon>
        <taxon>Microbacteriaceae</taxon>
        <taxon>Antiquaquibacter</taxon>
    </lineage>
</organism>
<keyword evidence="3" id="KW-1185">Reference proteome</keyword>
<name>A0ABT9BIF8_9MICO</name>
<dbReference type="Proteomes" id="UP001241072">
    <property type="component" value="Unassembled WGS sequence"/>
</dbReference>